<evidence type="ECO:0000259" key="4">
    <source>
        <dbReference type="Pfam" id="PF07804"/>
    </source>
</evidence>
<keyword evidence="2" id="KW-0808">Transferase</keyword>
<dbReference type="InterPro" id="IPR052028">
    <property type="entry name" value="HipA_Ser/Thr_kinase"/>
</dbReference>
<dbReference type="EMBL" id="CP119108">
    <property type="protein sequence ID" value="WEG08617.1"/>
    <property type="molecule type" value="Genomic_DNA"/>
</dbReference>
<evidence type="ECO:0000313" key="6">
    <source>
        <dbReference type="Proteomes" id="UP001214553"/>
    </source>
</evidence>
<dbReference type="PANTHER" id="PTHR37419">
    <property type="entry name" value="SERINE/THREONINE-PROTEIN KINASE TOXIN HIPA"/>
    <property type="match status" value="1"/>
</dbReference>
<name>A0ABY8BZV7_9MICO</name>
<organism evidence="5 6">
    <name type="scientific">Microbacterium horticulturae</name>
    <dbReference type="NCBI Taxonomy" id="3028316"/>
    <lineage>
        <taxon>Bacteria</taxon>
        <taxon>Bacillati</taxon>
        <taxon>Actinomycetota</taxon>
        <taxon>Actinomycetes</taxon>
        <taxon>Micrococcales</taxon>
        <taxon>Microbacteriaceae</taxon>
        <taxon>Microbacterium</taxon>
    </lineage>
</organism>
<evidence type="ECO:0000313" key="5">
    <source>
        <dbReference type="EMBL" id="WEG08617.1"/>
    </source>
</evidence>
<dbReference type="InterPro" id="IPR012893">
    <property type="entry name" value="HipA-like_C"/>
</dbReference>
<dbReference type="Proteomes" id="UP001214553">
    <property type="component" value="Chromosome"/>
</dbReference>
<feature type="domain" description="HipA-like C-terminal" evidence="4">
    <location>
        <begin position="177"/>
        <end position="383"/>
    </location>
</feature>
<dbReference type="PANTHER" id="PTHR37419:SF8">
    <property type="entry name" value="TOXIN YJJJ"/>
    <property type="match status" value="1"/>
</dbReference>
<keyword evidence="3" id="KW-0418">Kinase</keyword>
<evidence type="ECO:0000256" key="2">
    <source>
        <dbReference type="ARBA" id="ARBA00022679"/>
    </source>
</evidence>
<evidence type="ECO:0000256" key="3">
    <source>
        <dbReference type="ARBA" id="ARBA00022777"/>
    </source>
</evidence>
<gene>
    <name evidence="5" type="ORF">PU630_15435</name>
</gene>
<comment type="similarity">
    <text evidence="1">Belongs to the HipA Ser/Thr kinase family.</text>
</comment>
<sequence>MIHPDALQVHVDVEGETLFAGRVHFHRSRGELASSTFQYETSYLAHPRAYALDPALDLVSGSQHVSTGLPGAFSDSAPDRWGRRLVAARERSDALSKSRRPRALDDVDFLTGVSDITREGALRFRTDDDPVFLGAGHGVPKLLSLPRLLRASDAVSGDGDHHDYEAVKALLSAGTGSLGGARPKASVMGDDDRQLIAKFPHHEDQWDVMAWETTALDLAAAAGIDTSRHSLARVGGRSVLLLERFDRTHDAHRVGYISAMTLLERRDGDGGDYVEIAEALDEVSARASEDLRQLFRRAVLNVGLNNTDDHLRNHGLLRHRGGWALSPVFDVNPNPEAKLRQTSIAGADDLARSADGLRELASACRLSPQEADDELLRVADALRSWRDVAVRNGIATSYLALFEASFGEGDACLRDAARTNGSARG</sequence>
<accession>A0ABY8BZV7</accession>
<proteinExistence type="inferred from homology"/>
<protein>
    <submittedName>
        <fullName evidence="5">HipA domain-containing protein</fullName>
    </submittedName>
</protein>
<dbReference type="Pfam" id="PF07804">
    <property type="entry name" value="HipA_C"/>
    <property type="match status" value="1"/>
</dbReference>
<keyword evidence="6" id="KW-1185">Reference proteome</keyword>
<dbReference type="RefSeq" id="WP_275277945.1">
    <property type="nucleotide sequence ID" value="NZ_CP119108.1"/>
</dbReference>
<reference evidence="5 6" key="1">
    <citation type="submission" date="2023-03" db="EMBL/GenBank/DDBJ databases">
        <title>Genome sequence of Microbacterium sp. KACC 23027.</title>
        <authorList>
            <person name="Kim S."/>
            <person name="Heo J."/>
            <person name="Kwon S.-W."/>
        </authorList>
    </citation>
    <scope>NUCLEOTIDE SEQUENCE [LARGE SCALE GENOMIC DNA]</scope>
    <source>
        <strain evidence="5 6">KACC 23027</strain>
    </source>
</reference>
<evidence type="ECO:0000256" key="1">
    <source>
        <dbReference type="ARBA" id="ARBA00010164"/>
    </source>
</evidence>